<proteinExistence type="predicted"/>
<organism evidence="2 3">
    <name type="scientific">Mycena chlorophos</name>
    <name type="common">Agaric fungus</name>
    <name type="synonym">Agaricus chlorophos</name>
    <dbReference type="NCBI Taxonomy" id="658473"/>
    <lineage>
        <taxon>Eukaryota</taxon>
        <taxon>Fungi</taxon>
        <taxon>Dikarya</taxon>
        <taxon>Basidiomycota</taxon>
        <taxon>Agaricomycotina</taxon>
        <taxon>Agaricomycetes</taxon>
        <taxon>Agaricomycetidae</taxon>
        <taxon>Agaricales</taxon>
        <taxon>Marasmiineae</taxon>
        <taxon>Mycenaceae</taxon>
        <taxon>Mycena</taxon>
    </lineage>
</organism>
<dbReference type="SUPFAM" id="SSF50129">
    <property type="entry name" value="GroES-like"/>
    <property type="match status" value="1"/>
</dbReference>
<dbReference type="PANTHER" id="PTHR45348">
    <property type="entry name" value="HYPOTHETICAL OXIDOREDUCTASE (EUROFUNG)"/>
    <property type="match status" value="1"/>
</dbReference>
<dbReference type="Pfam" id="PF08240">
    <property type="entry name" value="ADH_N"/>
    <property type="match status" value="1"/>
</dbReference>
<gene>
    <name evidence="2" type="ORF">HMN09_00025300</name>
</gene>
<sequence>MPNLALVYESPKTQTLRELPIHEPIPGYIQVRVEAAAVNPADQKIFDWDRIKTFPTVLGCDAAGEVTKVPADGNSRFKVGDRISFMCLPGITVDGGVSYTPRGAFQQYALADEKFALKIPDGIDYADGSTWMGAGISAASAVYTHLKIKEPWLGGKDAYKGQKIVILGGSSSVGSYAIQLAALAGFDIITTASAAHLDYVKSLGASTAIDRSAPNVAEQILAAAGGPVQYAIDPVSFAATQSLAVEVLQENGILNVMLPLDASVQPALDAKKIQLRWGYGIAGMYPNPELHTSAEEYFKEGLLKFNRPTVLGGLEAWEEAFEMHRKGAVSGTKLVMLPQKTQQK</sequence>
<dbReference type="CDD" id="cd08249">
    <property type="entry name" value="enoyl_reductase_like"/>
    <property type="match status" value="1"/>
</dbReference>
<dbReference type="SMART" id="SM00829">
    <property type="entry name" value="PKS_ER"/>
    <property type="match status" value="1"/>
</dbReference>
<name>A0A8H6WKY1_MYCCL</name>
<dbReference type="InterPro" id="IPR020843">
    <property type="entry name" value="ER"/>
</dbReference>
<comment type="caution">
    <text evidence="2">The sequence shown here is derived from an EMBL/GenBank/DDBJ whole genome shotgun (WGS) entry which is preliminary data.</text>
</comment>
<evidence type="ECO:0000313" key="2">
    <source>
        <dbReference type="EMBL" id="KAF7322469.1"/>
    </source>
</evidence>
<dbReference type="AlphaFoldDB" id="A0A8H6WKY1"/>
<reference evidence="2" key="1">
    <citation type="submission" date="2020-05" db="EMBL/GenBank/DDBJ databases">
        <title>Mycena genomes resolve the evolution of fungal bioluminescence.</title>
        <authorList>
            <person name="Tsai I.J."/>
        </authorList>
    </citation>
    <scope>NUCLEOTIDE SEQUENCE</scope>
    <source>
        <strain evidence="2">110903Hualien_Pintung</strain>
    </source>
</reference>
<evidence type="ECO:0000313" key="3">
    <source>
        <dbReference type="Proteomes" id="UP000613580"/>
    </source>
</evidence>
<protein>
    <submittedName>
        <fullName evidence="2">GroES-like protein</fullName>
    </submittedName>
</protein>
<dbReference type="InterPro" id="IPR036291">
    <property type="entry name" value="NAD(P)-bd_dom_sf"/>
</dbReference>
<dbReference type="InterPro" id="IPR011032">
    <property type="entry name" value="GroES-like_sf"/>
</dbReference>
<accession>A0A8H6WKY1</accession>
<dbReference type="Proteomes" id="UP000613580">
    <property type="component" value="Unassembled WGS sequence"/>
</dbReference>
<keyword evidence="3" id="KW-1185">Reference proteome</keyword>
<dbReference type="Gene3D" id="3.90.180.10">
    <property type="entry name" value="Medium-chain alcohol dehydrogenases, catalytic domain"/>
    <property type="match status" value="1"/>
</dbReference>
<dbReference type="PANTHER" id="PTHR45348:SF2">
    <property type="entry name" value="ZINC-TYPE ALCOHOL DEHYDROGENASE-LIKE PROTEIN C2E1P3.01"/>
    <property type="match status" value="1"/>
</dbReference>
<dbReference type="SUPFAM" id="SSF51735">
    <property type="entry name" value="NAD(P)-binding Rossmann-fold domains"/>
    <property type="match status" value="1"/>
</dbReference>
<dbReference type="Gene3D" id="3.40.50.720">
    <property type="entry name" value="NAD(P)-binding Rossmann-like Domain"/>
    <property type="match status" value="1"/>
</dbReference>
<feature type="domain" description="Enoyl reductase (ER)" evidence="1">
    <location>
        <begin position="9"/>
        <end position="336"/>
    </location>
</feature>
<dbReference type="EMBL" id="JACAZE010000001">
    <property type="protein sequence ID" value="KAF7322469.1"/>
    <property type="molecule type" value="Genomic_DNA"/>
</dbReference>
<dbReference type="InterPro" id="IPR013154">
    <property type="entry name" value="ADH-like_N"/>
</dbReference>
<dbReference type="Pfam" id="PF00107">
    <property type="entry name" value="ADH_zinc_N"/>
    <property type="match status" value="1"/>
</dbReference>
<dbReference type="InterPro" id="IPR047122">
    <property type="entry name" value="Trans-enoyl_RdTase-like"/>
</dbReference>
<dbReference type="OrthoDB" id="3233595at2759"/>
<dbReference type="GO" id="GO:0016651">
    <property type="term" value="F:oxidoreductase activity, acting on NAD(P)H"/>
    <property type="evidence" value="ECO:0007669"/>
    <property type="project" value="InterPro"/>
</dbReference>
<dbReference type="InterPro" id="IPR013149">
    <property type="entry name" value="ADH-like_C"/>
</dbReference>
<evidence type="ECO:0000259" key="1">
    <source>
        <dbReference type="SMART" id="SM00829"/>
    </source>
</evidence>